<organism evidence="2">
    <name type="scientific">uncultured Caudovirales phage</name>
    <dbReference type="NCBI Taxonomy" id="2100421"/>
    <lineage>
        <taxon>Viruses</taxon>
        <taxon>Duplodnaviria</taxon>
        <taxon>Heunggongvirae</taxon>
        <taxon>Uroviricota</taxon>
        <taxon>Caudoviricetes</taxon>
        <taxon>Peduoviridae</taxon>
        <taxon>Maltschvirus</taxon>
        <taxon>Maltschvirus maltsch</taxon>
    </lineage>
</organism>
<sequence length="213" mass="23929">MRATDQQQFADILRDVMAFYKQDVTPFALSVWWQACQRFDLDQVRKALTQHAMDAERGVFPPKPADLVRKLEGTATDRAMLAWGKAFDAMQRVGAYSDVVFDDPAIHAAIEDLGGWPKVCRSETKDLSYLQHRFCESHRAYTDRETFDYPRLLVGDRSPDEMYAKKGLKPPKPAVIGETEKARLVYKGGKVGGKTAISFQIADALGQLAIGEK</sequence>
<evidence type="ECO:0000313" key="3">
    <source>
        <dbReference type="EMBL" id="CAB4160528.1"/>
    </source>
</evidence>
<name>A0A6J5LT16_9CAUD</name>
<dbReference type="EMBL" id="LR796704">
    <property type="protein sequence ID" value="CAB4160528.1"/>
    <property type="molecule type" value="Genomic_DNA"/>
</dbReference>
<protein>
    <recommendedName>
        <fullName evidence="1">DUF6475 domain-containing protein</fullName>
    </recommendedName>
</protein>
<dbReference type="Pfam" id="PF20081">
    <property type="entry name" value="DUF6475"/>
    <property type="match status" value="1"/>
</dbReference>
<reference evidence="2" key="1">
    <citation type="submission" date="2020-04" db="EMBL/GenBank/DDBJ databases">
        <authorList>
            <person name="Chiriac C."/>
            <person name="Salcher M."/>
            <person name="Ghai R."/>
            <person name="Kavagutti S V."/>
        </authorList>
    </citation>
    <scope>NUCLEOTIDE SEQUENCE</scope>
</reference>
<gene>
    <name evidence="2" type="ORF">UFOVP320_60</name>
    <name evidence="3" type="ORF">UFOVP768_2</name>
</gene>
<evidence type="ECO:0000259" key="1">
    <source>
        <dbReference type="Pfam" id="PF20081"/>
    </source>
</evidence>
<dbReference type="Gene3D" id="1.10.8.200">
    <property type="entry name" value="Replisome organizer (g39p helicase loader/inhibitor protein)"/>
    <property type="match status" value="1"/>
</dbReference>
<dbReference type="InterPro" id="IPR045521">
    <property type="entry name" value="DUF6475"/>
</dbReference>
<accession>A0A6J5LT16</accession>
<proteinExistence type="predicted"/>
<dbReference type="EMBL" id="LR796335">
    <property type="protein sequence ID" value="CAB4137694.1"/>
    <property type="molecule type" value="Genomic_DNA"/>
</dbReference>
<feature type="domain" description="DUF6475" evidence="1">
    <location>
        <begin position="99"/>
        <end position="189"/>
    </location>
</feature>
<evidence type="ECO:0000313" key="2">
    <source>
        <dbReference type="EMBL" id="CAB4137694.1"/>
    </source>
</evidence>